<sequence>MEKIPARLAEVLNQRHVWPYAVENLDHVPIMTRKDYSRRAMPGGVRLLRSRRSDVFHYWPYGSEDLANTRPVWEWAATLAGIGADARVVVALDNDDARSLWAEGMVTIGRTVLAVRPENLSAGMKALQPTVLVTSPLLAYQAVLGQMLDGIDLLILTGSVGGGPGLRQKIHHRYPTIQIRQLYYIGEFSAPLAAECANGGLHWTTVGAEIEFLAVDRDETAHPGARARVVVSDLTDRAQPLLRYDTGDLVQVVASDCSCGAGGVVTHPLVLGKLENAPMVFGSRLYPGDFVEAIWGADGTGPHIGANVRLDRGRSKDQVTVCFEALPGFDLSHVKQSIADRFRKTFGFVPEVTTNFPPDFQPLLYVRDFRTGTGETSQ</sequence>
<organism evidence="1 2">
    <name type="scientific">Sulfobacillus benefaciens</name>
    <dbReference type="NCBI Taxonomy" id="453960"/>
    <lineage>
        <taxon>Bacteria</taxon>
        <taxon>Bacillati</taxon>
        <taxon>Bacillota</taxon>
        <taxon>Clostridia</taxon>
        <taxon>Eubacteriales</taxon>
        <taxon>Clostridiales Family XVII. Incertae Sedis</taxon>
        <taxon>Sulfobacillus</taxon>
    </lineage>
</organism>
<gene>
    <name evidence="1" type="ORF">C7B46_09050</name>
</gene>
<dbReference type="AlphaFoldDB" id="A0A2T2XGW6"/>
<reference evidence="1 2" key="1">
    <citation type="journal article" date="2014" name="BMC Genomics">
        <title>Comparison of environmental and isolate Sulfobacillus genomes reveals diverse carbon, sulfur, nitrogen, and hydrogen metabolisms.</title>
        <authorList>
            <person name="Justice N.B."/>
            <person name="Norman A."/>
            <person name="Brown C.T."/>
            <person name="Singh A."/>
            <person name="Thomas B.C."/>
            <person name="Banfield J.F."/>
        </authorList>
    </citation>
    <scope>NUCLEOTIDE SEQUENCE [LARGE SCALE GENOMIC DNA]</scope>
    <source>
        <strain evidence="1">AMDSBA4</strain>
    </source>
</reference>
<evidence type="ECO:0000313" key="1">
    <source>
        <dbReference type="EMBL" id="PSR33739.1"/>
    </source>
</evidence>
<name>A0A2T2XGW6_9FIRM</name>
<evidence type="ECO:0008006" key="3">
    <source>
        <dbReference type="Google" id="ProtNLM"/>
    </source>
</evidence>
<dbReference type="PANTHER" id="PTHR36932">
    <property type="entry name" value="CAPSULAR POLYSACCHARIDE BIOSYNTHESIS PROTEIN"/>
    <property type="match status" value="1"/>
</dbReference>
<dbReference type="SUPFAM" id="SSF56801">
    <property type="entry name" value="Acetyl-CoA synthetase-like"/>
    <property type="match status" value="1"/>
</dbReference>
<dbReference type="InterPro" id="IPR053158">
    <property type="entry name" value="CapK_Type1_Caps_Biosynth"/>
</dbReference>
<dbReference type="EMBL" id="PXYW01000017">
    <property type="protein sequence ID" value="PSR33739.1"/>
    <property type="molecule type" value="Genomic_DNA"/>
</dbReference>
<accession>A0A2T2XGW6</accession>
<dbReference type="Proteomes" id="UP000242972">
    <property type="component" value="Unassembled WGS sequence"/>
</dbReference>
<protein>
    <recommendedName>
        <fullName evidence="3">AMP-dependent synthetase/ligase domain-containing protein</fullName>
    </recommendedName>
</protein>
<dbReference type="PANTHER" id="PTHR36932:SF1">
    <property type="entry name" value="CAPSULAR POLYSACCHARIDE BIOSYNTHESIS PROTEIN"/>
    <property type="match status" value="1"/>
</dbReference>
<dbReference type="Gene3D" id="3.40.50.12780">
    <property type="entry name" value="N-terminal domain of ligase-like"/>
    <property type="match status" value="1"/>
</dbReference>
<comment type="caution">
    <text evidence="1">The sequence shown here is derived from an EMBL/GenBank/DDBJ whole genome shotgun (WGS) entry which is preliminary data.</text>
</comment>
<proteinExistence type="predicted"/>
<dbReference type="InterPro" id="IPR042099">
    <property type="entry name" value="ANL_N_sf"/>
</dbReference>
<evidence type="ECO:0000313" key="2">
    <source>
        <dbReference type="Proteomes" id="UP000242972"/>
    </source>
</evidence>